<accession>A0A914RJW3</accession>
<feature type="region of interest" description="Disordered" evidence="1">
    <location>
        <begin position="1"/>
        <end position="27"/>
    </location>
</feature>
<organism evidence="2 3">
    <name type="scientific">Parascaris equorum</name>
    <name type="common">Equine roundworm</name>
    <dbReference type="NCBI Taxonomy" id="6256"/>
    <lineage>
        <taxon>Eukaryota</taxon>
        <taxon>Metazoa</taxon>
        <taxon>Ecdysozoa</taxon>
        <taxon>Nematoda</taxon>
        <taxon>Chromadorea</taxon>
        <taxon>Rhabditida</taxon>
        <taxon>Spirurina</taxon>
        <taxon>Ascaridomorpha</taxon>
        <taxon>Ascaridoidea</taxon>
        <taxon>Ascarididae</taxon>
        <taxon>Parascaris</taxon>
    </lineage>
</organism>
<proteinExistence type="predicted"/>
<keyword evidence="2" id="KW-1185">Reference proteome</keyword>
<dbReference type="Proteomes" id="UP000887564">
    <property type="component" value="Unplaced"/>
</dbReference>
<evidence type="ECO:0000313" key="2">
    <source>
        <dbReference type="Proteomes" id="UP000887564"/>
    </source>
</evidence>
<reference evidence="3" key="1">
    <citation type="submission" date="2022-11" db="UniProtKB">
        <authorList>
            <consortium name="WormBaseParasite"/>
        </authorList>
    </citation>
    <scope>IDENTIFICATION</scope>
</reference>
<evidence type="ECO:0000313" key="3">
    <source>
        <dbReference type="WBParaSite" id="PEQ_0000675201-mRNA-1"/>
    </source>
</evidence>
<evidence type="ECO:0000256" key="1">
    <source>
        <dbReference type="SAM" id="MobiDB-lite"/>
    </source>
</evidence>
<sequence length="151" mass="16630">LPGRPGVDGSPGNPGKQGPRGIQGATGVRGQPGNSVIGWNRALLHVALNIAKNSIFAISFHPITLMLAFCIEKNSPQMATIRNMLLAYLQQGGYGERGAWGPPAVKISKRVHLQRLHPRKFVLLLYEHIYIDALFEQLANTNLYELKVILR</sequence>
<dbReference type="AlphaFoldDB" id="A0A914RJW3"/>
<name>A0A914RJW3_PAREQ</name>
<protein>
    <submittedName>
        <fullName evidence="3">Uncharacterized protein</fullName>
    </submittedName>
</protein>
<dbReference type="WBParaSite" id="PEQ_0000675201-mRNA-1">
    <property type="protein sequence ID" value="PEQ_0000675201-mRNA-1"/>
    <property type="gene ID" value="PEQ_0000675201"/>
</dbReference>